<proteinExistence type="predicted"/>
<dbReference type="EMBL" id="QWEF01000001">
    <property type="protein sequence ID" value="TRZ60993.1"/>
    <property type="molecule type" value="Genomic_DNA"/>
</dbReference>
<accession>A0ABY3D5X5</accession>
<dbReference type="InterPro" id="IPR011051">
    <property type="entry name" value="RmlC_Cupin_sf"/>
</dbReference>
<dbReference type="InterPro" id="IPR008579">
    <property type="entry name" value="UGlyAH_Cupin_dom"/>
</dbReference>
<dbReference type="SUPFAM" id="SSF51182">
    <property type="entry name" value="RmlC-like cupins"/>
    <property type="match status" value="1"/>
</dbReference>
<dbReference type="CDD" id="cd02227">
    <property type="entry name" value="cupin_TM1112-like"/>
    <property type="match status" value="1"/>
</dbReference>
<organism evidence="2 3">
    <name type="scientific">Pseudomonas alloputida</name>
    <dbReference type="NCBI Taxonomy" id="1940621"/>
    <lineage>
        <taxon>Bacteria</taxon>
        <taxon>Pseudomonadati</taxon>
        <taxon>Pseudomonadota</taxon>
        <taxon>Gammaproteobacteria</taxon>
        <taxon>Pseudomonadales</taxon>
        <taxon>Pseudomonadaceae</taxon>
        <taxon>Pseudomonas</taxon>
    </lineage>
</organism>
<gene>
    <name evidence="2" type="ORF">DZA28_14030</name>
</gene>
<name>A0ABY3D5X5_9PSED</name>
<reference evidence="2 3" key="1">
    <citation type="journal article" date="2019" name="Biocontrol Sci. Technol.">
        <title>Pseudomonas putida strain B2017 produced as technical grade active ingredient controls fungal and bacterial crop diseases.</title>
        <authorList>
            <person name="Oliver C."/>
            <person name="Hernandez I."/>
            <person name="Caminal M."/>
            <person name="Lara J.M."/>
            <person name="Fernandez C."/>
        </authorList>
    </citation>
    <scope>NUCLEOTIDE SEQUENCE [LARGE SCALE GENOMIC DNA]</scope>
    <source>
        <strain evidence="2 3">B2017</strain>
    </source>
</reference>
<dbReference type="Proteomes" id="UP001165882">
    <property type="component" value="Unassembled WGS sequence"/>
</dbReference>
<protein>
    <submittedName>
        <fullName evidence="2">Cupin domain-containing protein</fullName>
    </submittedName>
</protein>
<dbReference type="PANTHER" id="PTHR40943">
    <property type="entry name" value="CYTOPLASMIC PROTEIN-RELATED"/>
    <property type="match status" value="1"/>
</dbReference>
<evidence type="ECO:0000313" key="2">
    <source>
        <dbReference type="EMBL" id="TRZ60993.1"/>
    </source>
</evidence>
<dbReference type="PANTHER" id="PTHR40943:SF1">
    <property type="entry name" value="CYTOPLASMIC PROTEIN"/>
    <property type="match status" value="1"/>
</dbReference>
<evidence type="ECO:0000259" key="1">
    <source>
        <dbReference type="Pfam" id="PF05899"/>
    </source>
</evidence>
<dbReference type="RefSeq" id="WP_143999934.1">
    <property type="nucleotide sequence ID" value="NZ_QWEF01000001.1"/>
</dbReference>
<feature type="domain" description="(S)-ureidoglycine aminohydrolase cupin" evidence="1">
    <location>
        <begin position="40"/>
        <end position="110"/>
    </location>
</feature>
<dbReference type="Gene3D" id="2.60.120.10">
    <property type="entry name" value="Jelly Rolls"/>
    <property type="match status" value="1"/>
</dbReference>
<comment type="caution">
    <text evidence="2">The sequence shown here is derived from an EMBL/GenBank/DDBJ whole genome shotgun (WGS) entry which is preliminary data.</text>
</comment>
<dbReference type="InterPro" id="IPR014710">
    <property type="entry name" value="RmlC-like_jellyroll"/>
</dbReference>
<evidence type="ECO:0000313" key="3">
    <source>
        <dbReference type="Proteomes" id="UP001165882"/>
    </source>
</evidence>
<keyword evidence="3" id="KW-1185">Reference proteome</keyword>
<sequence>MSVIRITLENNDQFGEPVTLGSATDPTPQARIAANLELNDGRGSTGIWECTPGRFRRQVAQAEYSYIVSGAGSFTPNGAEPVHFSAGDALYFEANSQGTWDILETVRKTYLILN</sequence>
<dbReference type="Pfam" id="PF05899">
    <property type="entry name" value="Cupin_3"/>
    <property type="match status" value="1"/>
</dbReference>